<feature type="transmembrane region" description="Helical" evidence="8">
    <location>
        <begin position="234"/>
        <end position="256"/>
    </location>
</feature>
<dbReference type="Proteomes" id="UP000694888">
    <property type="component" value="Unplaced"/>
</dbReference>
<keyword evidence="5 8" id="KW-0812">Transmembrane</keyword>
<feature type="transmembrane region" description="Helical" evidence="8">
    <location>
        <begin position="198"/>
        <end position="222"/>
    </location>
</feature>
<evidence type="ECO:0000313" key="9">
    <source>
        <dbReference type="Proteomes" id="UP000694888"/>
    </source>
</evidence>
<dbReference type="PANTHER" id="PTHR30574">
    <property type="entry name" value="INNER MEMBRANE PROTEIN YEDE"/>
    <property type="match status" value="1"/>
</dbReference>
<feature type="transmembrane region" description="Helical" evidence="8">
    <location>
        <begin position="318"/>
        <end position="338"/>
    </location>
</feature>
<reference evidence="10" key="1">
    <citation type="submission" date="2025-08" db="UniProtKB">
        <authorList>
            <consortium name="RefSeq"/>
        </authorList>
    </citation>
    <scope>IDENTIFICATION</scope>
</reference>
<keyword evidence="6 8" id="KW-1133">Transmembrane helix</keyword>
<keyword evidence="7 8" id="KW-0472">Membrane</keyword>
<evidence type="ECO:0000256" key="2">
    <source>
        <dbReference type="ARBA" id="ARBA00022448"/>
    </source>
</evidence>
<gene>
    <name evidence="10" type="primary">LOC101852352</name>
</gene>
<dbReference type="GeneID" id="101852352"/>
<accession>A0ABM0K248</accession>
<evidence type="ECO:0000256" key="3">
    <source>
        <dbReference type="ARBA" id="ARBA00022475"/>
    </source>
</evidence>
<name>A0ABM0K248_APLCA</name>
<sequence length="471" mass="50586">MPTTTEHKQEARFSCAGLVTAAQRSTRPVWQNSLSRGDFLEVFSSHSLVVCLCRLCAVPLSTVCLPEIYENMKTGSLTTMSSPEEKDVRYRFHWKDEGPDDTPEMPARSQEFNPVIKIATSIIMGVLFGLALEKGRVFEPQIIRQQMVLQNFTMMKMFVSASATGMLVFSFLTMIPATRRKMQRAVQEYMCGLRYKTIFGTGLGAAILGTGMTLAGACPGMVLAQVGAAVPHSVLTVTGGLLGVYLYALTDPVLPYSIYRKRAKQPSKLDEQMGTPYFNMALPLAALMGLFVFGLEVFFPWTTEVEQSGSGLFGLRSWPPFVVGMLIGSLQAPAVLILHDTLGSSSSYCTIASQALHIPPLERPLAYLSGFTSGMSNWWQVIFVGGAVVGAHLSAQASGTLHTVDGVGPMSALVGGLLMIFGARMASGCTSGHGLSGMGLLSLHSLVAVPAMFAGAIGTGCLMKYALEVDM</sequence>
<keyword evidence="4" id="KW-0997">Cell inner membrane</keyword>
<keyword evidence="9" id="KW-1185">Reference proteome</keyword>
<proteinExistence type="predicted"/>
<evidence type="ECO:0000256" key="7">
    <source>
        <dbReference type="ARBA" id="ARBA00023136"/>
    </source>
</evidence>
<organism evidence="9 10">
    <name type="scientific">Aplysia californica</name>
    <name type="common">California sea hare</name>
    <dbReference type="NCBI Taxonomy" id="6500"/>
    <lineage>
        <taxon>Eukaryota</taxon>
        <taxon>Metazoa</taxon>
        <taxon>Spiralia</taxon>
        <taxon>Lophotrochozoa</taxon>
        <taxon>Mollusca</taxon>
        <taxon>Gastropoda</taxon>
        <taxon>Heterobranchia</taxon>
        <taxon>Euthyneura</taxon>
        <taxon>Tectipleura</taxon>
        <taxon>Aplysiida</taxon>
        <taxon>Aplysioidea</taxon>
        <taxon>Aplysiidae</taxon>
        <taxon>Aplysia</taxon>
    </lineage>
</organism>
<dbReference type="PANTHER" id="PTHR30574:SF1">
    <property type="entry name" value="SULPHUR TRANSPORT DOMAIN-CONTAINING PROTEIN"/>
    <property type="match status" value="1"/>
</dbReference>
<dbReference type="InterPro" id="IPR007272">
    <property type="entry name" value="Sulf_transp_TsuA/YedE"/>
</dbReference>
<feature type="transmembrane region" description="Helical" evidence="8">
    <location>
        <begin position="446"/>
        <end position="467"/>
    </location>
</feature>
<evidence type="ECO:0000256" key="4">
    <source>
        <dbReference type="ARBA" id="ARBA00022519"/>
    </source>
</evidence>
<evidence type="ECO:0000256" key="6">
    <source>
        <dbReference type="ARBA" id="ARBA00022989"/>
    </source>
</evidence>
<feature type="transmembrane region" description="Helical" evidence="8">
    <location>
        <begin position="277"/>
        <end position="298"/>
    </location>
</feature>
<feature type="transmembrane region" description="Helical" evidence="8">
    <location>
        <begin position="157"/>
        <end position="177"/>
    </location>
</feature>
<feature type="transmembrane region" description="Helical" evidence="8">
    <location>
        <begin position="378"/>
        <end position="395"/>
    </location>
</feature>
<dbReference type="Pfam" id="PF04143">
    <property type="entry name" value="Sulf_transp"/>
    <property type="match status" value="1"/>
</dbReference>
<dbReference type="RefSeq" id="XP_005106953.1">
    <property type="nucleotide sequence ID" value="XM_005106896.3"/>
</dbReference>
<keyword evidence="3" id="KW-1003">Cell membrane</keyword>
<evidence type="ECO:0000256" key="5">
    <source>
        <dbReference type="ARBA" id="ARBA00022692"/>
    </source>
</evidence>
<evidence type="ECO:0000256" key="1">
    <source>
        <dbReference type="ARBA" id="ARBA00004429"/>
    </source>
</evidence>
<evidence type="ECO:0000313" key="10">
    <source>
        <dbReference type="RefSeq" id="XP_005106953.1"/>
    </source>
</evidence>
<feature type="transmembrane region" description="Helical" evidence="8">
    <location>
        <begin position="115"/>
        <end position="132"/>
    </location>
</feature>
<keyword evidence="2" id="KW-0813">Transport</keyword>
<comment type="subcellular location">
    <subcellularLocation>
        <location evidence="1">Cell inner membrane</location>
        <topology evidence="1">Multi-pass membrane protein</topology>
    </subcellularLocation>
</comment>
<protein>
    <submittedName>
        <fullName evidence="10">UPF0394 inner membrane protein YeeE isoform X1</fullName>
    </submittedName>
</protein>
<feature type="transmembrane region" description="Helical" evidence="8">
    <location>
        <begin position="407"/>
        <end position="426"/>
    </location>
</feature>
<evidence type="ECO:0000256" key="8">
    <source>
        <dbReference type="SAM" id="Phobius"/>
    </source>
</evidence>